<gene>
    <name evidence="1" type="ORF">A3J59_01555</name>
</gene>
<dbReference type="Pfam" id="PF02575">
    <property type="entry name" value="YbaB_DNA_bd"/>
    <property type="match status" value="1"/>
</dbReference>
<sequence length="91" mass="10183">MFSKLKQFNDLRHQAHDLQRLLGAERVTVERQGVTVVVDGNQQVISLSIPPELGPATLEQMLPGMFNDATAKVQQLIAQKMQRGEISLPQF</sequence>
<dbReference type="AlphaFoldDB" id="A0A1G1YCK8"/>
<dbReference type="SUPFAM" id="SSF82607">
    <property type="entry name" value="YbaB-like"/>
    <property type="match status" value="1"/>
</dbReference>
<dbReference type="Gene3D" id="3.30.1310.10">
    <property type="entry name" value="Nucleoid-associated protein YbaB-like domain"/>
    <property type="match status" value="1"/>
</dbReference>
<dbReference type="InterPro" id="IPR004401">
    <property type="entry name" value="YbaB/EbfC"/>
</dbReference>
<protein>
    <recommendedName>
        <fullName evidence="3">Nucleoid-associated protein, YbaB/EbfC family</fullName>
    </recommendedName>
</protein>
<dbReference type="Proteomes" id="UP000177310">
    <property type="component" value="Unassembled WGS sequence"/>
</dbReference>
<dbReference type="EMBL" id="MHIL01000036">
    <property type="protein sequence ID" value="OGY50073.1"/>
    <property type="molecule type" value="Genomic_DNA"/>
</dbReference>
<name>A0A1G1YCK8_9BACT</name>
<dbReference type="STRING" id="1797542.A3J59_01555"/>
<accession>A0A1G1YCK8</accession>
<evidence type="ECO:0008006" key="3">
    <source>
        <dbReference type="Google" id="ProtNLM"/>
    </source>
</evidence>
<evidence type="ECO:0000313" key="2">
    <source>
        <dbReference type="Proteomes" id="UP000177310"/>
    </source>
</evidence>
<dbReference type="InterPro" id="IPR036894">
    <property type="entry name" value="YbaB-like_sf"/>
</dbReference>
<proteinExistence type="predicted"/>
<reference evidence="1 2" key="1">
    <citation type="journal article" date="2016" name="Nat. Commun.">
        <title>Thousands of microbial genomes shed light on interconnected biogeochemical processes in an aquifer system.</title>
        <authorList>
            <person name="Anantharaman K."/>
            <person name="Brown C.T."/>
            <person name="Hug L.A."/>
            <person name="Sharon I."/>
            <person name="Castelle C.J."/>
            <person name="Probst A.J."/>
            <person name="Thomas B.C."/>
            <person name="Singh A."/>
            <person name="Wilkins M.J."/>
            <person name="Karaoz U."/>
            <person name="Brodie E.L."/>
            <person name="Williams K.H."/>
            <person name="Hubbard S.S."/>
            <person name="Banfield J.F."/>
        </authorList>
    </citation>
    <scope>NUCLEOTIDE SEQUENCE [LARGE SCALE GENOMIC DNA]</scope>
</reference>
<comment type="caution">
    <text evidence="1">The sequence shown here is derived from an EMBL/GenBank/DDBJ whole genome shotgun (WGS) entry which is preliminary data.</text>
</comment>
<evidence type="ECO:0000313" key="1">
    <source>
        <dbReference type="EMBL" id="OGY50073.1"/>
    </source>
</evidence>
<organism evidence="1 2">
    <name type="scientific">Candidatus Buchananbacteria bacterium RIFCSPHIGHO2_02_FULL_56_16</name>
    <dbReference type="NCBI Taxonomy" id="1797542"/>
    <lineage>
        <taxon>Bacteria</taxon>
        <taxon>Candidatus Buchananiibacteriota</taxon>
    </lineage>
</organism>
<dbReference type="GO" id="GO:0003677">
    <property type="term" value="F:DNA binding"/>
    <property type="evidence" value="ECO:0007669"/>
    <property type="project" value="InterPro"/>
</dbReference>